<dbReference type="InterPro" id="IPR058636">
    <property type="entry name" value="Beta-barrel_YknX"/>
</dbReference>
<feature type="transmembrane region" description="Helical" evidence="6">
    <location>
        <begin position="40"/>
        <end position="56"/>
    </location>
</feature>
<dbReference type="InterPro" id="IPR058625">
    <property type="entry name" value="MdtA-like_BSH"/>
</dbReference>
<sequence>MSETDTLTAPDTGAARSEDDADIESYLDAGKKRPWYKRKLFWGAVILVVLIVLAVSQCSRGEEAPNYITAEVESRSLDLTVTATGNLRPTNQVEVGSEVSGRIDRIFVDVNDQVSRGQVLAVINTDIIDDQITQNRANLGAARAAVAQAQATLEADTAQLERLREVQRLSDGRVPSQAELEQAQAAVRRGQAALASARANVTSAEAQLSSAGTQRSRAVIRSPVSGVVLARQVEPGQTVAASFNTPTLFVLAEDLGTMQLRVGIDEADVGQVQPGQQATFTVDAYPGRRFPARVERVDLASNTIAQGQQTQAQQQGNQVVSYEARLLVGNDDGLLRPGMTATATIGTASTGVALLVPNGALRFDPEEEEEGGGIFGPQQFGLEENDEATIGIGSRQTVYTVKADGTLEEHEVVTGQSDGRYTVVRGDTLERGMKVVTGIRAAGEGG</sequence>
<keyword evidence="6" id="KW-0472">Membrane</keyword>
<gene>
    <name evidence="9" type="ORF">EG799_12100</name>
</gene>
<keyword evidence="3 4" id="KW-0175">Coiled coil</keyword>
<evidence type="ECO:0000256" key="2">
    <source>
        <dbReference type="ARBA" id="ARBA00009477"/>
    </source>
</evidence>
<dbReference type="Gene3D" id="2.40.30.170">
    <property type="match status" value="1"/>
</dbReference>
<evidence type="ECO:0000256" key="4">
    <source>
        <dbReference type="SAM" id="Coils"/>
    </source>
</evidence>
<feature type="coiled-coil region" evidence="4">
    <location>
        <begin position="146"/>
        <end position="200"/>
    </location>
</feature>
<evidence type="ECO:0000256" key="1">
    <source>
        <dbReference type="ARBA" id="ARBA00004196"/>
    </source>
</evidence>
<reference evidence="9 10" key="1">
    <citation type="submission" date="2018-11" db="EMBL/GenBank/DDBJ databases">
        <title>Erythrobacter spongiae sp. nov., isolated from a marine sponge.</title>
        <authorList>
            <person name="Zhuang L."/>
            <person name="Luo L."/>
        </authorList>
    </citation>
    <scope>NUCLEOTIDE SEQUENCE [LARGE SCALE GENOMIC DNA]</scope>
    <source>
        <strain evidence="9 10">HN-E23</strain>
    </source>
</reference>
<dbReference type="GO" id="GO:0016020">
    <property type="term" value="C:membrane"/>
    <property type="evidence" value="ECO:0007669"/>
    <property type="project" value="InterPro"/>
</dbReference>
<accession>A0A3N5CSY9</accession>
<dbReference type="Proteomes" id="UP000275232">
    <property type="component" value="Unassembled WGS sequence"/>
</dbReference>
<comment type="similarity">
    <text evidence="2">Belongs to the membrane fusion protein (MFP) (TC 8.A.1) family.</text>
</comment>
<feature type="domain" description="YknX-like beta-barrel" evidence="8">
    <location>
        <begin position="261"/>
        <end position="345"/>
    </location>
</feature>
<dbReference type="GO" id="GO:0030313">
    <property type="term" value="C:cell envelope"/>
    <property type="evidence" value="ECO:0007669"/>
    <property type="project" value="UniProtKB-SubCell"/>
</dbReference>
<dbReference type="EMBL" id="RPFZ01000001">
    <property type="protein sequence ID" value="RPF72283.1"/>
    <property type="molecule type" value="Genomic_DNA"/>
</dbReference>
<name>A0A3N5CSY9_9SPHN</name>
<evidence type="ECO:0000256" key="3">
    <source>
        <dbReference type="ARBA" id="ARBA00023054"/>
    </source>
</evidence>
<dbReference type="RefSeq" id="WP_123881582.1">
    <property type="nucleotide sequence ID" value="NZ_RPFZ01000001.1"/>
</dbReference>
<evidence type="ECO:0000313" key="10">
    <source>
        <dbReference type="Proteomes" id="UP000275232"/>
    </source>
</evidence>
<keyword evidence="10" id="KW-1185">Reference proteome</keyword>
<keyword evidence="6" id="KW-1133">Transmembrane helix</keyword>
<evidence type="ECO:0000256" key="5">
    <source>
        <dbReference type="SAM" id="MobiDB-lite"/>
    </source>
</evidence>
<dbReference type="InterPro" id="IPR050465">
    <property type="entry name" value="UPF0194_transport"/>
</dbReference>
<evidence type="ECO:0000259" key="7">
    <source>
        <dbReference type="Pfam" id="PF25917"/>
    </source>
</evidence>
<feature type="region of interest" description="Disordered" evidence="5">
    <location>
        <begin position="1"/>
        <end position="20"/>
    </location>
</feature>
<dbReference type="GO" id="GO:0022857">
    <property type="term" value="F:transmembrane transporter activity"/>
    <property type="evidence" value="ECO:0007669"/>
    <property type="project" value="InterPro"/>
</dbReference>
<dbReference type="NCBIfam" id="TIGR01730">
    <property type="entry name" value="RND_mfp"/>
    <property type="match status" value="1"/>
</dbReference>
<dbReference type="Pfam" id="PF25990">
    <property type="entry name" value="Beta-barrel_YknX"/>
    <property type="match status" value="1"/>
</dbReference>
<dbReference type="SUPFAM" id="SSF111369">
    <property type="entry name" value="HlyD-like secretion proteins"/>
    <property type="match status" value="1"/>
</dbReference>
<dbReference type="InterPro" id="IPR006143">
    <property type="entry name" value="RND_pump_MFP"/>
</dbReference>
<evidence type="ECO:0000259" key="8">
    <source>
        <dbReference type="Pfam" id="PF25990"/>
    </source>
</evidence>
<organism evidence="9 10">
    <name type="scientific">Aurantiacibacter spongiae</name>
    <dbReference type="NCBI Taxonomy" id="2488860"/>
    <lineage>
        <taxon>Bacteria</taxon>
        <taxon>Pseudomonadati</taxon>
        <taxon>Pseudomonadota</taxon>
        <taxon>Alphaproteobacteria</taxon>
        <taxon>Sphingomonadales</taxon>
        <taxon>Erythrobacteraceae</taxon>
        <taxon>Aurantiacibacter</taxon>
    </lineage>
</organism>
<evidence type="ECO:0000256" key="6">
    <source>
        <dbReference type="SAM" id="Phobius"/>
    </source>
</evidence>
<dbReference type="Gene3D" id="2.40.420.20">
    <property type="match status" value="1"/>
</dbReference>
<dbReference type="PANTHER" id="PTHR32347:SF14">
    <property type="entry name" value="EFFLUX SYSTEM COMPONENT YKNX-RELATED"/>
    <property type="match status" value="1"/>
</dbReference>
<keyword evidence="6" id="KW-0812">Transmembrane</keyword>
<evidence type="ECO:0000313" key="9">
    <source>
        <dbReference type="EMBL" id="RPF72283.1"/>
    </source>
</evidence>
<proteinExistence type="inferred from homology"/>
<comment type="caution">
    <text evidence="9">The sequence shown here is derived from an EMBL/GenBank/DDBJ whole genome shotgun (WGS) entry which is preliminary data.</text>
</comment>
<comment type="subcellular location">
    <subcellularLocation>
        <location evidence="1">Cell envelope</location>
    </subcellularLocation>
</comment>
<dbReference type="OrthoDB" id="9791520at2"/>
<dbReference type="AlphaFoldDB" id="A0A3N5CSY9"/>
<feature type="domain" description="Multidrug resistance protein MdtA-like barrel-sandwich hybrid" evidence="7">
    <location>
        <begin position="91"/>
        <end position="248"/>
    </location>
</feature>
<protein>
    <submittedName>
        <fullName evidence="9">Efflux RND transporter periplasmic adaptor subunit</fullName>
    </submittedName>
</protein>
<dbReference type="Pfam" id="PF25917">
    <property type="entry name" value="BSH_RND"/>
    <property type="match status" value="1"/>
</dbReference>
<dbReference type="PANTHER" id="PTHR32347">
    <property type="entry name" value="EFFLUX SYSTEM COMPONENT YKNX-RELATED"/>
    <property type="match status" value="1"/>
</dbReference>
<dbReference type="Gene3D" id="1.10.287.470">
    <property type="entry name" value="Helix hairpin bin"/>
    <property type="match status" value="1"/>
</dbReference>
<dbReference type="Gene3D" id="2.40.50.100">
    <property type="match status" value="1"/>
</dbReference>